<feature type="region of interest" description="Disordered" evidence="6">
    <location>
        <begin position="30"/>
        <end position="53"/>
    </location>
</feature>
<dbReference type="PANTHER" id="PTHR22600:SF57">
    <property type="entry name" value="BETA-N-ACETYLHEXOSAMINIDASE"/>
    <property type="match status" value="1"/>
</dbReference>
<gene>
    <name evidence="9" type="ORF">AB0C36_41365</name>
</gene>
<evidence type="ECO:0000256" key="4">
    <source>
        <dbReference type="ARBA" id="ARBA00022801"/>
    </source>
</evidence>
<dbReference type="SUPFAM" id="SSF51445">
    <property type="entry name" value="(Trans)glycosidases"/>
    <property type="match status" value="1"/>
</dbReference>
<dbReference type="CDD" id="cd06568">
    <property type="entry name" value="GH20_SpHex_like"/>
    <property type="match status" value="1"/>
</dbReference>
<evidence type="ECO:0000259" key="7">
    <source>
        <dbReference type="Pfam" id="PF00728"/>
    </source>
</evidence>
<dbReference type="SUPFAM" id="SSF55545">
    <property type="entry name" value="beta-N-acetylhexosaminidase-like domain"/>
    <property type="match status" value="1"/>
</dbReference>
<protein>
    <recommendedName>
        <fullName evidence="3">beta-N-acetylhexosaminidase</fullName>
        <ecNumber evidence="3">3.2.1.52</ecNumber>
    </recommendedName>
</protein>
<dbReference type="Gene3D" id="3.30.379.10">
    <property type="entry name" value="Chitobiase/beta-hexosaminidase domain 2-like"/>
    <property type="match status" value="1"/>
</dbReference>
<dbReference type="EMBL" id="JBEZFP010000216">
    <property type="protein sequence ID" value="MEU8139934.1"/>
    <property type="molecule type" value="Genomic_DNA"/>
</dbReference>
<evidence type="ECO:0000313" key="9">
    <source>
        <dbReference type="EMBL" id="MEU8139934.1"/>
    </source>
</evidence>
<reference evidence="9 10" key="1">
    <citation type="submission" date="2024-06" db="EMBL/GenBank/DDBJ databases">
        <title>The Natural Products Discovery Center: Release of the First 8490 Sequenced Strains for Exploring Actinobacteria Biosynthetic Diversity.</title>
        <authorList>
            <person name="Kalkreuter E."/>
            <person name="Kautsar S.A."/>
            <person name="Yang D."/>
            <person name="Bader C.D."/>
            <person name="Teijaro C.N."/>
            <person name="Fluegel L."/>
            <person name="Davis C.M."/>
            <person name="Simpson J.R."/>
            <person name="Lauterbach L."/>
            <person name="Steele A.D."/>
            <person name="Gui C."/>
            <person name="Meng S."/>
            <person name="Li G."/>
            <person name="Viehrig K."/>
            <person name="Ye F."/>
            <person name="Su P."/>
            <person name="Kiefer A.F."/>
            <person name="Nichols A."/>
            <person name="Cepeda A.J."/>
            <person name="Yan W."/>
            <person name="Fan B."/>
            <person name="Jiang Y."/>
            <person name="Adhikari A."/>
            <person name="Zheng C.-J."/>
            <person name="Schuster L."/>
            <person name="Cowan T.M."/>
            <person name="Smanski M.J."/>
            <person name="Chevrette M.G."/>
            <person name="De Carvalho L.P.S."/>
            <person name="Shen B."/>
        </authorList>
    </citation>
    <scope>NUCLEOTIDE SEQUENCE [LARGE SCALE GENOMIC DNA]</scope>
    <source>
        <strain evidence="9 10">NPDC048946</strain>
    </source>
</reference>
<organism evidence="9 10">
    <name type="scientific">Streptodolium elevatio</name>
    <dbReference type="NCBI Taxonomy" id="3157996"/>
    <lineage>
        <taxon>Bacteria</taxon>
        <taxon>Bacillati</taxon>
        <taxon>Actinomycetota</taxon>
        <taxon>Actinomycetes</taxon>
        <taxon>Kitasatosporales</taxon>
        <taxon>Streptomycetaceae</taxon>
        <taxon>Streptodolium</taxon>
    </lineage>
</organism>
<evidence type="ECO:0000256" key="3">
    <source>
        <dbReference type="ARBA" id="ARBA00012663"/>
    </source>
</evidence>
<dbReference type="InterPro" id="IPR029018">
    <property type="entry name" value="Hex-like_dom2"/>
</dbReference>
<dbReference type="PRINTS" id="PR00738">
    <property type="entry name" value="GLHYDRLASE20"/>
</dbReference>
<feature type="domain" description="Beta-hexosaminidase bacterial type N-terminal" evidence="8">
    <location>
        <begin position="63"/>
        <end position="196"/>
    </location>
</feature>
<dbReference type="Gene3D" id="3.20.20.80">
    <property type="entry name" value="Glycosidases"/>
    <property type="match status" value="1"/>
</dbReference>
<keyword evidence="4" id="KW-0378">Hydrolase</keyword>
<dbReference type="RefSeq" id="WP_358364527.1">
    <property type="nucleotide sequence ID" value="NZ_JBEZFP010000216.1"/>
</dbReference>
<dbReference type="InterPro" id="IPR017853">
    <property type="entry name" value="GH"/>
</dbReference>
<proteinExistence type="inferred from homology"/>
<evidence type="ECO:0000256" key="2">
    <source>
        <dbReference type="ARBA" id="ARBA00006285"/>
    </source>
</evidence>
<dbReference type="Proteomes" id="UP001551482">
    <property type="component" value="Unassembled WGS sequence"/>
</dbReference>
<keyword evidence="5" id="KW-0326">Glycosidase</keyword>
<evidence type="ECO:0000256" key="6">
    <source>
        <dbReference type="SAM" id="MobiDB-lite"/>
    </source>
</evidence>
<dbReference type="Pfam" id="PF02838">
    <property type="entry name" value="Glyco_hydro_20b"/>
    <property type="match status" value="1"/>
</dbReference>
<comment type="similarity">
    <text evidence="2">Belongs to the glycosyl hydrolase 20 family.</text>
</comment>
<evidence type="ECO:0000256" key="5">
    <source>
        <dbReference type="ARBA" id="ARBA00023295"/>
    </source>
</evidence>
<dbReference type="EC" id="3.2.1.52" evidence="3"/>
<comment type="caution">
    <text evidence="9">The sequence shown here is derived from an EMBL/GenBank/DDBJ whole genome shotgun (WGS) entry which is preliminary data.</text>
</comment>
<accession>A0ABV3DW12</accession>
<dbReference type="PANTHER" id="PTHR22600">
    <property type="entry name" value="BETA-HEXOSAMINIDASE"/>
    <property type="match status" value="1"/>
</dbReference>
<comment type="catalytic activity">
    <reaction evidence="1">
        <text>Hydrolysis of terminal non-reducing N-acetyl-D-hexosamine residues in N-acetyl-beta-D-hexosaminides.</text>
        <dbReference type="EC" id="3.2.1.52"/>
    </reaction>
</comment>
<sequence>MRGGAKRIWAVAVALVLVGLAAWGTTELVSGDDGSGGSGGSGGGAKGPAAAAPARVPPGYDTIVPAPVSATAAPGVTWTLADDTVLFTEPGSPDAARVGALLAGMLRPATGYALPVREFDEDAPPSGIALVLEPDGPDGVEGYRLTVTAEAVEIRAARSAGLVNGVQTLRQLLPVDIESRTRAAGPWTVPGGSVTDMPRYAYRGMMLDIVRQYFTPEEVRRLADGISRYKFNYLHLRMTDDQGWRIAVDGLPRLTEVGGATQVGGGPGGFWTQQDYREVVAYAAERGLTLVPEIALPGHTNAALVAYPELGCDGREYEPYTGIDVGFSTLCVESEKTYEFVDEVIGQIAALTPGPYVHIGGDEAHTLKPEQFAAFMRRAQAIVQKHGKTVMAWHQLADAPPVPGAVVQYWNQQGREADMIVDAAQAGAKVVLSPSDHVYLDMKYDDADELGLTWGGTVDVRQSYEWEPATLLDGVPAEAVIGVEAPLWGETLNSFADAEYMAFPRIAGVSEIGWSAPEARGWDGYRTRLAAQLPRWDLAGIGYAKRDLD</sequence>
<evidence type="ECO:0000259" key="8">
    <source>
        <dbReference type="Pfam" id="PF02838"/>
    </source>
</evidence>
<keyword evidence="10" id="KW-1185">Reference proteome</keyword>
<evidence type="ECO:0000256" key="1">
    <source>
        <dbReference type="ARBA" id="ARBA00001231"/>
    </source>
</evidence>
<feature type="compositionally biased region" description="Gly residues" evidence="6">
    <location>
        <begin position="33"/>
        <end position="46"/>
    </location>
</feature>
<dbReference type="InterPro" id="IPR015882">
    <property type="entry name" value="HEX_bac_N"/>
</dbReference>
<dbReference type="InterPro" id="IPR015883">
    <property type="entry name" value="Glyco_hydro_20_cat"/>
</dbReference>
<dbReference type="InterPro" id="IPR025705">
    <property type="entry name" value="Beta_hexosaminidase_sua/sub"/>
</dbReference>
<name>A0ABV3DW12_9ACTN</name>
<dbReference type="Pfam" id="PF00728">
    <property type="entry name" value="Glyco_hydro_20"/>
    <property type="match status" value="1"/>
</dbReference>
<feature type="domain" description="Glycoside hydrolase family 20 catalytic" evidence="7">
    <location>
        <begin position="200"/>
        <end position="516"/>
    </location>
</feature>
<evidence type="ECO:0000313" key="10">
    <source>
        <dbReference type="Proteomes" id="UP001551482"/>
    </source>
</evidence>